<accession>A0ABV9JD23</accession>
<reference evidence="10" key="1">
    <citation type="journal article" date="2019" name="Int. J. Syst. Evol. Microbiol.">
        <title>The Global Catalogue of Microorganisms (GCM) 10K type strain sequencing project: providing services to taxonomists for standard genome sequencing and annotation.</title>
        <authorList>
            <consortium name="The Broad Institute Genomics Platform"/>
            <consortium name="The Broad Institute Genome Sequencing Center for Infectious Disease"/>
            <person name="Wu L."/>
            <person name="Ma J."/>
        </authorList>
    </citation>
    <scope>NUCLEOTIDE SEQUENCE [LARGE SCALE GENOMIC DNA]</scope>
    <source>
        <strain evidence="10">CCUG 63287</strain>
    </source>
</reference>
<dbReference type="PANTHER" id="PTHR30294">
    <property type="entry name" value="MEMBRANE COMPONENT OF ABC TRANSPORTER YHHJ-RELATED"/>
    <property type="match status" value="1"/>
</dbReference>
<evidence type="ECO:0000313" key="9">
    <source>
        <dbReference type="EMBL" id="MFC4652347.1"/>
    </source>
</evidence>
<dbReference type="PANTHER" id="PTHR30294:SF29">
    <property type="entry name" value="MULTIDRUG ABC TRANSPORTER PERMEASE YBHS-RELATED"/>
    <property type="match status" value="1"/>
</dbReference>
<evidence type="ECO:0000313" key="10">
    <source>
        <dbReference type="Proteomes" id="UP001595987"/>
    </source>
</evidence>
<dbReference type="InterPro" id="IPR023838">
    <property type="entry name" value="T7SS_EsaA"/>
</dbReference>
<dbReference type="RefSeq" id="WP_213534992.1">
    <property type="nucleotide sequence ID" value="NZ_BOVQ01000004.1"/>
</dbReference>
<protein>
    <submittedName>
        <fullName evidence="9">Type VII secretion protein EsaA</fullName>
    </submittedName>
</protein>
<proteinExistence type="inferred from homology"/>
<gene>
    <name evidence="9" type="primary">esaA</name>
    <name evidence="9" type="ORF">ACFO26_05435</name>
</gene>
<evidence type="ECO:0000256" key="7">
    <source>
        <dbReference type="SAM" id="Coils"/>
    </source>
</evidence>
<keyword evidence="4 8" id="KW-0812">Transmembrane</keyword>
<keyword evidence="6 8" id="KW-0472">Membrane</keyword>
<evidence type="ECO:0000256" key="1">
    <source>
        <dbReference type="ARBA" id="ARBA00004651"/>
    </source>
</evidence>
<dbReference type="NCBIfam" id="TIGR03929">
    <property type="entry name" value="T7_esaA_Nterm"/>
    <property type="match status" value="1"/>
</dbReference>
<comment type="subcellular location">
    <subcellularLocation>
        <location evidence="1">Cell membrane</location>
        <topology evidence="1">Multi-pass membrane protein</topology>
    </subcellularLocation>
</comment>
<keyword evidence="3" id="KW-1003">Cell membrane</keyword>
<keyword evidence="10" id="KW-1185">Reference proteome</keyword>
<feature type="coiled-coil region" evidence="7">
    <location>
        <begin position="311"/>
        <end position="352"/>
    </location>
</feature>
<name>A0ABV9JD23_9LACT</name>
<dbReference type="EMBL" id="JBHSGD010000005">
    <property type="protein sequence ID" value="MFC4652347.1"/>
    <property type="molecule type" value="Genomic_DNA"/>
</dbReference>
<evidence type="ECO:0000256" key="8">
    <source>
        <dbReference type="SAM" id="Phobius"/>
    </source>
</evidence>
<dbReference type="InterPro" id="IPR051449">
    <property type="entry name" value="ABC-2_transporter_component"/>
</dbReference>
<dbReference type="Gene3D" id="3.40.1710.10">
    <property type="entry name" value="abc type-2 transporter like domain"/>
    <property type="match status" value="1"/>
</dbReference>
<keyword evidence="5 8" id="KW-1133">Transmembrane helix</keyword>
<organism evidence="9 10">
    <name type="scientific">Lactococcus nasutitermitis</name>
    <dbReference type="NCBI Taxonomy" id="1652957"/>
    <lineage>
        <taxon>Bacteria</taxon>
        <taxon>Bacillati</taxon>
        <taxon>Bacillota</taxon>
        <taxon>Bacilli</taxon>
        <taxon>Lactobacillales</taxon>
        <taxon>Streptococcaceae</taxon>
        <taxon>Lactococcus</taxon>
    </lineage>
</organism>
<feature type="transmembrane region" description="Helical" evidence="8">
    <location>
        <begin position="12"/>
        <end position="34"/>
    </location>
</feature>
<comment type="similarity">
    <text evidence="2">Belongs to the EsaA family.</text>
</comment>
<comment type="caution">
    <text evidence="9">The sequence shown here is derived from an EMBL/GenBank/DDBJ whole genome shotgun (WGS) entry which is preliminary data.</text>
</comment>
<keyword evidence="7" id="KW-0175">Coiled coil</keyword>
<evidence type="ECO:0000256" key="2">
    <source>
        <dbReference type="ARBA" id="ARBA00008338"/>
    </source>
</evidence>
<evidence type="ECO:0000256" key="5">
    <source>
        <dbReference type="ARBA" id="ARBA00022989"/>
    </source>
</evidence>
<evidence type="ECO:0000256" key="3">
    <source>
        <dbReference type="ARBA" id="ARBA00022475"/>
    </source>
</evidence>
<evidence type="ECO:0000256" key="6">
    <source>
        <dbReference type="ARBA" id="ARBA00023136"/>
    </source>
</evidence>
<evidence type="ECO:0000256" key="4">
    <source>
        <dbReference type="ARBA" id="ARBA00022692"/>
    </source>
</evidence>
<dbReference type="Proteomes" id="UP001595987">
    <property type="component" value="Unassembled WGS sequence"/>
</dbReference>
<feature type="transmembrane region" description="Helical" evidence="8">
    <location>
        <begin position="899"/>
        <end position="918"/>
    </location>
</feature>
<sequence>MIYNKNLKKIRIITITLLTVVLLALVGTFVFLSLRDNASSKGQNKKPTIALVNEDETASFNKQNYNFGKNFVNLVSNDSKYNWQVVPRAVANKAYDDKSVDAVIYIPQSFSKDILTLQDIDPTKAELDYKVANNQSALSNQMLQNKIVNILYDFNQNIVKMYYASVAGNVAQAQLNMNNVVGSQGSLLNQLSNTIYTPFQTTNQNYSTVISSADALKGVNSSWIEAQNSFTTATVGLLKNTSQTFNEQLPDLTTYFNTQKKIADINLQNANAGITDQAGSDATFYKGLSDTAYNDSLKELGDFSNPDTGTYAKLQNQISQYNDLISNVKNHLDTQSQALEEKESELQDLENQLYLQFFNQTLDVRNTPDSSLESYQNSDNARAALAQLVHSSFEQKPMLPNSYPNQIADLLSSISVGQANYASLFEALGKNSPQSLSTTSIDKYNNELTLLQNYASAFDLPTGTVNFEDAPTTNDQTGEKTLTITVPAGQSYTLNYSTTNATVTLLSSTIVSPSNASETDITTLPNSIILNNPSTRTVTNADGSTTIVPNATPETFKLDFQIDFNLIPNITPVDATVNFSWTNPSNQEVGQSTYTFLPVSELSAYAGGAKFDTITSILNKIDTAASLINFIYGAPGSDYQSLENYTAVSEFEANKESVYNMYNNVDMNDISIRLSDTDVNNYMDLGNSNIEKVADAVKTVQSSISVMTNDSAKLDKNMPANYFTESEQNLQAWYKQITATIDNDHAAWKKNKTILLAENPWKDYSSTNKALYYDKDDSDGLYKTISGLVSSTSKAATDTQKSSQLIKDNSKDFDQLVANVTQTQKSAQTVIKNTNDMIGNTNSDLKKSKDYSTNFSTVLSNTRATGANPNNIFNFFAKPLTTKNVTPKVATVTSKKFDVRWLLVFTSGLLIGVLGMFVSRRIPRKKSE</sequence>